<gene>
    <name evidence="1" type="ORF">ab3b_02109</name>
</gene>
<dbReference type="InterPro" id="IPR037523">
    <property type="entry name" value="VOC_core"/>
</dbReference>
<name>A0A0D1K749_9LACO</name>
<dbReference type="PATRIC" id="fig|137591.24.peg.2053"/>
<comment type="caution">
    <text evidence="1">The sequence shown here is derived from an EMBL/GenBank/DDBJ whole genome shotgun (WGS) entry which is preliminary data.</text>
</comment>
<evidence type="ECO:0000313" key="1">
    <source>
        <dbReference type="EMBL" id="KIU20809.1"/>
    </source>
</evidence>
<dbReference type="EMBL" id="JWHT01000056">
    <property type="protein sequence ID" value="KIU20809.1"/>
    <property type="molecule type" value="Genomic_DNA"/>
</dbReference>
<proteinExistence type="predicted"/>
<protein>
    <submittedName>
        <fullName evidence="1">Methylmalonyl-CoA epimerase</fullName>
    </submittedName>
</protein>
<accession>A0A0D1K749</accession>
<dbReference type="RefSeq" id="WP_006845379.1">
    <property type="nucleotide sequence ID" value="NZ_CBCSCI010000018.1"/>
</dbReference>
<reference evidence="1 2" key="1">
    <citation type="journal article" date="2015" name="Microbiology (Mosc.)">
        <title>Genomics of the Weissella cibaria species with an examination of its metabolic traits.</title>
        <authorList>
            <person name="Lynch K.M."/>
            <person name="Lucid A."/>
            <person name="Arendt E.K."/>
            <person name="Sleator R.D."/>
            <person name="Lucey B."/>
            <person name="Coffey A."/>
        </authorList>
    </citation>
    <scope>NUCLEOTIDE SEQUENCE [LARGE SCALE GENOMIC DNA]</scope>
    <source>
        <strain evidence="1 2">AB3b</strain>
    </source>
</reference>
<dbReference type="KEGG" id="wcb:AO080_12070"/>
<dbReference type="Gene3D" id="3.10.180.10">
    <property type="entry name" value="2,3-Dihydroxybiphenyl 1,2-Dioxygenase, domain 1"/>
    <property type="match status" value="1"/>
</dbReference>
<dbReference type="OrthoDB" id="371072at2"/>
<dbReference type="Proteomes" id="UP000032289">
    <property type="component" value="Unassembled WGS sequence"/>
</dbReference>
<sequence length="127" mass="14063">MAFSDYYSGVQHIGIPTKDLATAESFWTKLGFKKTGDFPVGDVIFMQRDNLVIETWHADEVAGKPGAINHISMDTTDADAAFAAAKSEGFDLIDDEVQHLDFWKKGIKFFNISGPDAVIVEFCEIVK</sequence>
<organism evidence="1 2">
    <name type="scientific">Weissella cibaria</name>
    <dbReference type="NCBI Taxonomy" id="137591"/>
    <lineage>
        <taxon>Bacteria</taxon>
        <taxon>Bacillati</taxon>
        <taxon>Bacillota</taxon>
        <taxon>Bacilli</taxon>
        <taxon>Lactobacillales</taxon>
        <taxon>Lactobacillaceae</taxon>
        <taxon>Weissella</taxon>
    </lineage>
</organism>
<evidence type="ECO:0000313" key="2">
    <source>
        <dbReference type="Proteomes" id="UP000032289"/>
    </source>
</evidence>
<dbReference type="SUPFAM" id="SSF54593">
    <property type="entry name" value="Glyoxalase/Bleomycin resistance protein/Dihydroxybiphenyl dioxygenase"/>
    <property type="match status" value="1"/>
</dbReference>
<dbReference type="AlphaFoldDB" id="A0A0D1K749"/>
<dbReference type="InterPro" id="IPR029068">
    <property type="entry name" value="Glyas_Bleomycin-R_OHBP_Dase"/>
</dbReference>
<dbReference type="GeneID" id="24960314"/>
<dbReference type="PROSITE" id="PS51819">
    <property type="entry name" value="VOC"/>
    <property type="match status" value="1"/>
</dbReference>
<dbReference type="KEGG" id="wcb:AO080_12015"/>
<dbReference type="Pfam" id="PF13669">
    <property type="entry name" value="Glyoxalase_4"/>
    <property type="match status" value="1"/>
</dbReference>